<name>A0A317JMW5_9BACT</name>
<dbReference type="EMBL" id="PSRQ01000048">
    <property type="protein sequence ID" value="PWU23013.1"/>
    <property type="molecule type" value="Genomic_DNA"/>
</dbReference>
<keyword evidence="2" id="KW-0472">Membrane</keyword>
<evidence type="ECO:0000256" key="1">
    <source>
        <dbReference type="SAM" id="MobiDB-lite"/>
    </source>
</evidence>
<reference evidence="3 4" key="1">
    <citation type="submission" date="2018-02" db="EMBL/GenBank/DDBJ databases">
        <title>Genomic Reconstructions from Amazon Rainforest and Pasture Soil Reveal Novel Insights into the Physiology of Candidate Phyla in Tropical Sites.</title>
        <authorList>
            <person name="Kroeger M.E."/>
            <person name="Delmont T."/>
            <person name="Eren A.M."/>
            <person name="Guo J."/>
            <person name="Meyer K.M."/>
            <person name="Khan K."/>
            <person name="Rodrigues J.L.M."/>
            <person name="Bohannan B.J.M."/>
            <person name="Tringe S."/>
            <person name="Borges C.D."/>
            <person name="Tiedje J."/>
            <person name="Tsai S.M."/>
            <person name="Nusslein K."/>
        </authorList>
    </citation>
    <scope>NUCLEOTIDE SEQUENCE [LARGE SCALE GENOMIC DNA]</scope>
    <source>
        <strain evidence="3">Amazon FNV 2010 28 9</strain>
    </source>
</reference>
<feature type="compositionally biased region" description="Polar residues" evidence="1">
    <location>
        <begin position="58"/>
        <end position="85"/>
    </location>
</feature>
<feature type="transmembrane region" description="Helical" evidence="2">
    <location>
        <begin position="16"/>
        <end position="37"/>
    </location>
</feature>
<organism evidence="3 4">
    <name type="scientific">Candidatus Cerribacteria bacterium 'Amazon FNV 2010 28 9'</name>
    <dbReference type="NCBI Taxonomy" id="2081795"/>
    <lineage>
        <taxon>Bacteria</taxon>
        <taxon>Candidatus Cerribacteria</taxon>
    </lineage>
</organism>
<feature type="compositionally biased region" description="Low complexity" evidence="1">
    <location>
        <begin position="86"/>
        <end position="104"/>
    </location>
</feature>
<evidence type="ECO:0000313" key="4">
    <source>
        <dbReference type="Proteomes" id="UP000246104"/>
    </source>
</evidence>
<gene>
    <name evidence="3" type="ORF">C5B42_04370</name>
</gene>
<evidence type="ECO:0000256" key="2">
    <source>
        <dbReference type="SAM" id="Phobius"/>
    </source>
</evidence>
<comment type="caution">
    <text evidence="3">The sequence shown here is derived from an EMBL/GenBank/DDBJ whole genome shotgun (WGS) entry which is preliminary data.</text>
</comment>
<evidence type="ECO:0000313" key="3">
    <source>
        <dbReference type="EMBL" id="PWU23013.1"/>
    </source>
</evidence>
<dbReference type="AlphaFoldDB" id="A0A317JMW5"/>
<dbReference type="Proteomes" id="UP000246104">
    <property type="component" value="Unassembled WGS sequence"/>
</dbReference>
<keyword evidence="2" id="KW-0812">Transmembrane</keyword>
<sequence length="110" mass="11594">MATIINNSDDIQDRGMGVGITIGLIVVVLVILVVLAYNSPLFRRQFSPIMVNPIASASPTSGSTVNVNVQQASPSNQPSEQPTVIQQIFPQGQPQTQPSTAATPLPSPTK</sequence>
<protein>
    <submittedName>
        <fullName evidence="3">Uncharacterized protein</fullName>
    </submittedName>
</protein>
<proteinExistence type="predicted"/>
<accession>A0A317JMW5</accession>
<feature type="region of interest" description="Disordered" evidence="1">
    <location>
        <begin position="58"/>
        <end position="110"/>
    </location>
</feature>
<keyword evidence="2" id="KW-1133">Transmembrane helix</keyword>